<dbReference type="InterPro" id="IPR004610">
    <property type="entry name" value="RecJ"/>
</dbReference>
<dbReference type="Pfam" id="PF17768">
    <property type="entry name" value="RecJ_OB"/>
    <property type="match status" value="1"/>
</dbReference>
<dbReference type="Pfam" id="PF01368">
    <property type="entry name" value="DHH"/>
    <property type="match status" value="1"/>
</dbReference>
<keyword evidence="3" id="KW-0540">Nuclease</keyword>
<feature type="domain" description="RecJ OB" evidence="8">
    <location>
        <begin position="456"/>
        <end position="558"/>
    </location>
</feature>
<dbReference type="GO" id="GO:0004527">
    <property type="term" value="F:exonuclease activity"/>
    <property type="evidence" value="ECO:0007669"/>
    <property type="project" value="UniProtKB-KW"/>
</dbReference>
<dbReference type="Proteomes" id="UP001055955">
    <property type="component" value="Chromosome"/>
</dbReference>
<dbReference type="NCBIfam" id="TIGR00644">
    <property type="entry name" value="recJ"/>
    <property type="match status" value="1"/>
</dbReference>
<evidence type="ECO:0000313" key="9">
    <source>
        <dbReference type="EMBL" id="UTC24159.1"/>
    </source>
</evidence>
<organism evidence="9 10">
    <name type="scientific">Candidatus Comchoanobacter bicostacola</name>
    <dbReference type="NCBI Taxonomy" id="2919598"/>
    <lineage>
        <taxon>Bacteria</taxon>
        <taxon>Pseudomonadati</taxon>
        <taxon>Pseudomonadota</taxon>
        <taxon>Gammaproteobacteria</taxon>
        <taxon>Candidatus Comchoanobacterales</taxon>
        <taxon>Candidatus Comchoanobacteraceae</taxon>
        <taxon>Candidatus Comchoanobacter</taxon>
    </lineage>
</organism>
<dbReference type="InterPro" id="IPR001667">
    <property type="entry name" value="DDH_dom"/>
</dbReference>
<dbReference type="InterPro" id="IPR003156">
    <property type="entry name" value="DHHA1_dom"/>
</dbReference>
<name>A0ABY5DJQ9_9GAMM</name>
<evidence type="ECO:0000256" key="2">
    <source>
        <dbReference type="ARBA" id="ARBA00019841"/>
    </source>
</evidence>
<keyword evidence="4" id="KW-0378">Hydrolase</keyword>
<evidence type="ECO:0000259" key="8">
    <source>
        <dbReference type="Pfam" id="PF17768"/>
    </source>
</evidence>
<keyword evidence="10" id="KW-1185">Reference proteome</keyword>
<dbReference type="Pfam" id="PF02272">
    <property type="entry name" value="DHHA1"/>
    <property type="match status" value="1"/>
</dbReference>
<evidence type="ECO:0000259" key="7">
    <source>
        <dbReference type="Pfam" id="PF02272"/>
    </source>
</evidence>
<proteinExistence type="inferred from homology"/>
<accession>A0ABY5DJQ9</accession>
<dbReference type="PANTHER" id="PTHR30255:SF2">
    <property type="entry name" value="SINGLE-STRANDED-DNA-SPECIFIC EXONUCLEASE RECJ"/>
    <property type="match status" value="1"/>
</dbReference>
<evidence type="ECO:0000259" key="6">
    <source>
        <dbReference type="Pfam" id="PF01368"/>
    </source>
</evidence>
<dbReference type="InterPro" id="IPR041122">
    <property type="entry name" value="RecJ_OB"/>
</dbReference>
<feature type="domain" description="DDH" evidence="6">
    <location>
        <begin position="69"/>
        <end position="223"/>
    </location>
</feature>
<evidence type="ECO:0000256" key="3">
    <source>
        <dbReference type="ARBA" id="ARBA00022722"/>
    </source>
</evidence>
<dbReference type="InterPro" id="IPR038763">
    <property type="entry name" value="DHH_sf"/>
</dbReference>
<protein>
    <recommendedName>
        <fullName evidence="2">Single-stranded-DNA-specific exonuclease RecJ</fullName>
    </recommendedName>
</protein>
<dbReference type="SUPFAM" id="SSF64182">
    <property type="entry name" value="DHH phosphoesterases"/>
    <property type="match status" value="1"/>
</dbReference>
<dbReference type="Gene3D" id="3.10.310.30">
    <property type="match status" value="1"/>
</dbReference>
<evidence type="ECO:0000256" key="1">
    <source>
        <dbReference type="ARBA" id="ARBA00005915"/>
    </source>
</evidence>
<reference evidence="9 10" key="1">
    <citation type="journal article" date="2022" name="Nat. Microbiol.">
        <title>The microbiome of a bacterivorous marine choanoflagellate contains a resource-demanding obligate bacterial associate.</title>
        <authorList>
            <person name="Needham D.M."/>
            <person name="Poirier C."/>
            <person name="Bachy C."/>
            <person name="George E.E."/>
            <person name="Wilken S."/>
            <person name="Yung C.C.M."/>
            <person name="Limardo A.J."/>
            <person name="Morando M."/>
            <person name="Sudek L."/>
            <person name="Malmstrom R.R."/>
            <person name="Keeling P.J."/>
            <person name="Santoro A.E."/>
            <person name="Worden A.Z."/>
        </authorList>
    </citation>
    <scope>NUCLEOTIDE SEQUENCE [LARGE SCALE GENOMIC DNA]</scope>
    <source>
        <strain evidence="9 10">Comchoano-1</strain>
    </source>
</reference>
<evidence type="ECO:0000313" key="10">
    <source>
        <dbReference type="Proteomes" id="UP001055955"/>
    </source>
</evidence>
<dbReference type="InterPro" id="IPR051673">
    <property type="entry name" value="SSDNA_exonuclease_RecJ"/>
</dbReference>
<sequence length="569" mass="62840">MKIQRRTVNSSTDQVLDSDPVIDRIYKGRNAQSKDEFDYALAQLLPYHLLKGIDACCSWLYDAFKAQDRICIIGDYDVDGATSTTVMLKGLAGLGFTDVCYMIPNRIKDGYGLTPALVDRAISMQAQRIITVDNGIVSYQGVDYANANGVSVLITDHHMAAEKLPEAVVVNPNQLDCTFPSKTLAGVGVAYYVLIAFRAYLRDQGHDLRFNLLELIDIVALGTVADCVPLDKNNRLLVHHGLKRMRSGQVSHGIAALLSIAKRNPKLLASDDLGFAVAPRLNAAGRLDDMSIGVQCLMSDSAQEAHSYAQTLDSINLTRREIQANMLDEAQKSLETVDVKNEKIAIVYGEKWHEGIIGLVASMLKETHNIPAIAMANDSDNTILKGSCRSIPGLNIRDVLVDFDLQHPGVLIKFGGHAMAAGLSLNASRLTDFTEGMRALIQEKVTDDMLQKCILVDGPLPQSHRNLPFARLLLTKGPWGQCFEKPVFDDVFTLESVRKVGQAHLKLSVRDSEQQYDAIWFFCPESWFAVRAKQVRLIYALSINDFNGKRSVQLMVQHAQVVESLPIVS</sequence>
<comment type="similarity">
    <text evidence="1">Belongs to the RecJ family.</text>
</comment>
<dbReference type="Gene3D" id="3.90.1640.30">
    <property type="match status" value="1"/>
</dbReference>
<evidence type="ECO:0000256" key="4">
    <source>
        <dbReference type="ARBA" id="ARBA00022801"/>
    </source>
</evidence>
<keyword evidence="5 9" id="KW-0269">Exonuclease</keyword>
<gene>
    <name evidence="9" type="primary">recJ</name>
    <name evidence="9" type="ORF">MMH89_02835</name>
</gene>
<feature type="domain" description="DHHA1" evidence="7">
    <location>
        <begin position="342"/>
        <end position="442"/>
    </location>
</feature>
<dbReference type="PANTHER" id="PTHR30255">
    <property type="entry name" value="SINGLE-STRANDED-DNA-SPECIFIC EXONUCLEASE RECJ"/>
    <property type="match status" value="1"/>
</dbReference>
<dbReference type="EMBL" id="CP092900">
    <property type="protein sequence ID" value="UTC24159.1"/>
    <property type="molecule type" value="Genomic_DNA"/>
</dbReference>
<evidence type="ECO:0000256" key="5">
    <source>
        <dbReference type="ARBA" id="ARBA00022839"/>
    </source>
</evidence>
<dbReference type="RefSeq" id="WP_258567943.1">
    <property type="nucleotide sequence ID" value="NZ_CP092900.1"/>
</dbReference>